<sequence length="150" mass="15897">MAVTINRYNKWVEYFGDNSVDLDNDQFFHMLMNATHVFTATHTIRTDVSANQIAAGNGYVQAVGGLTGKELGTPTWVESSGTVTFDAVDTTWTASGGSIGPADDCVLFDDTSSTPVDALAYSIDFGGSETAGDGTDFKITWNGSGIFTVS</sequence>
<evidence type="ECO:0000313" key="1">
    <source>
        <dbReference type="EMBL" id="KKL58123.1"/>
    </source>
</evidence>
<comment type="caution">
    <text evidence="1">The sequence shown here is derived from an EMBL/GenBank/DDBJ whole genome shotgun (WGS) entry which is preliminary data.</text>
</comment>
<accession>A0A0F9D8V4</accession>
<reference evidence="1" key="1">
    <citation type="journal article" date="2015" name="Nature">
        <title>Complex archaea that bridge the gap between prokaryotes and eukaryotes.</title>
        <authorList>
            <person name="Spang A."/>
            <person name="Saw J.H."/>
            <person name="Jorgensen S.L."/>
            <person name="Zaremba-Niedzwiedzka K."/>
            <person name="Martijn J."/>
            <person name="Lind A.E."/>
            <person name="van Eijk R."/>
            <person name="Schleper C."/>
            <person name="Guy L."/>
            <person name="Ettema T.J."/>
        </authorList>
    </citation>
    <scope>NUCLEOTIDE SEQUENCE</scope>
</reference>
<organism evidence="1">
    <name type="scientific">marine sediment metagenome</name>
    <dbReference type="NCBI Taxonomy" id="412755"/>
    <lineage>
        <taxon>unclassified sequences</taxon>
        <taxon>metagenomes</taxon>
        <taxon>ecological metagenomes</taxon>
    </lineage>
</organism>
<protein>
    <submittedName>
        <fullName evidence="1">Uncharacterized protein</fullName>
    </submittedName>
</protein>
<dbReference type="AlphaFoldDB" id="A0A0F9D8V4"/>
<gene>
    <name evidence="1" type="ORF">LCGC14_2228570</name>
</gene>
<dbReference type="EMBL" id="LAZR01029933">
    <property type="protein sequence ID" value="KKL58123.1"/>
    <property type="molecule type" value="Genomic_DNA"/>
</dbReference>
<name>A0A0F9D8V4_9ZZZZ</name>
<proteinExistence type="predicted"/>